<proteinExistence type="predicted"/>
<name>A0A6C0EFK7_9ZZZZ</name>
<dbReference type="EMBL" id="MN738851">
    <property type="protein sequence ID" value="QHT27987.1"/>
    <property type="molecule type" value="Genomic_DNA"/>
</dbReference>
<reference evidence="1" key="1">
    <citation type="journal article" date="2020" name="Nature">
        <title>Giant virus diversity and host interactions through global metagenomics.</title>
        <authorList>
            <person name="Schulz F."/>
            <person name="Roux S."/>
            <person name="Paez-Espino D."/>
            <person name="Jungbluth S."/>
            <person name="Walsh D.A."/>
            <person name="Denef V.J."/>
            <person name="McMahon K.D."/>
            <person name="Konstantinidis K.T."/>
            <person name="Eloe-Fadrosh E.A."/>
            <person name="Kyrpides N.C."/>
            <person name="Woyke T."/>
        </authorList>
    </citation>
    <scope>NUCLEOTIDE SEQUENCE</scope>
    <source>
        <strain evidence="1">GVMAG-M-3300001348-25</strain>
    </source>
</reference>
<organism evidence="1">
    <name type="scientific">viral metagenome</name>
    <dbReference type="NCBI Taxonomy" id="1070528"/>
    <lineage>
        <taxon>unclassified sequences</taxon>
        <taxon>metagenomes</taxon>
        <taxon>organismal metagenomes</taxon>
    </lineage>
</organism>
<protein>
    <submittedName>
        <fullName evidence="1">Uncharacterized protein</fullName>
    </submittedName>
</protein>
<sequence length="300" mass="35697">MSQNIDICFYNIFHIGDVYFTSLFMNFICKANPKITFYHYIIKGNTFFSHMENNKKIDDVNLIQQIKELERSTPYKLISCNTKSMLCINTWCRALGHRDYDITDALEKWNEKINTINTEFNMDIKFDIQKCDMLHPIKFQTEQKFIDFKNSTNLNITFVYNFDSLSVPFNKNYIHHLINRLTKNIENKILIIPFYNSSYPVHKNILYLDRDFNIYPDSNCDNLLKTWEIAKKCNSIIITTCGACWLFFDKDIHNLPNILYYHSNDKYTHNTDVNLNDNIKYFTNNGKNIIKSLYTQNVCK</sequence>
<accession>A0A6C0EFK7</accession>
<dbReference type="AlphaFoldDB" id="A0A6C0EFK7"/>
<evidence type="ECO:0000313" key="1">
    <source>
        <dbReference type="EMBL" id="QHT27987.1"/>
    </source>
</evidence>